<evidence type="ECO:0000259" key="1">
    <source>
        <dbReference type="Pfam" id="PF08241"/>
    </source>
</evidence>
<keyword evidence="2" id="KW-0489">Methyltransferase</keyword>
<dbReference type="CDD" id="cd02440">
    <property type="entry name" value="AdoMet_MTases"/>
    <property type="match status" value="1"/>
</dbReference>
<dbReference type="SUPFAM" id="SSF53335">
    <property type="entry name" value="S-adenosyl-L-methionine-dependent methyltransferases"/>
    <property type="match status" value="1"/>
</dbReference>
<dbReference type="Gene3D" id="3.40.50.150">
    <property type="entry name" value="Vaccinia Virus protein VP39"/>
    <property type="match status" value="1"/>
</dbReference>
<name>A0ABU2FPT1_9EURY</name>
<dbReference type="Proteomes" id="UP001268864">
    <property type="component" value="Unassembled WGS sequence"/>
</dbReference>
<dbReference type="PANTHER" id="PTHR42912:SF80">
    <property type="entry name" value="METHYLTRANSFERASE DOMAIN-CONTAINING PROTEIN"/>
    <property type="match status" value="1"/>
</dbReference>
<dbReference type="InterPro" id="IPR013216">
    <property type="entry name" value="Methyltransf_11"/>
</dbReference>
<dbReference type="GO" id="GO:0032259">
    <property type="term" value="P:methylation"/>
    <property type="evidence" value="ECO:0007669"/>
    <property type="project" value="UniProtKB-KW"/>
</dbReference>
<dbReference type="RefSeq" id="WP_310900591.1">
    <property type="nucleotide sequence ID" value="NZ_JAMQOS010000003.1"/>
</dbReference>
<proteinExistence type="predicted"/>
<comment type="caution">
    <text evidence="2">The sequence shown here is derived from an EMBL/GenBank/DDBJ whole genome shotgun (WGS) entry which is preliminary data.</text>
</comment>
<keyword evidence="3" id="KW-1185">Reference proteome</keyword>
<dbReference type="InterPro" id="IPR029063">
    <property type="entry name" value="SAM-dependent_MTases_sf"/>
</dbReference>
<sequence>MSSADIADIYDEMAERYDRWDWANRLFSGPLRKRAFGDARGRVLDVACGTGTNFRYLPPTVQLVGVDVSAEMVEAARAELDALRRGGTVYRMDAAELAFPDDSFDTVVSALSTCTFPDPVAALDEMARVCRPDGRVLLLEHGRSDVELVGRFQDWRADAHYEQHGCRWTQDPLAHFEGTDLTVVDSEAFFLGMVTLVEARPVG</sequence>
<evidence type="ECO:0000313" key="3">
    <source>
        <dbReference type="Proteomes" id="UP001268864"/>
    </source>
</evidence>
<dbReference type="InterPro" id="IPR050508">
    <property type="entry name" value="Methyltransf_Superfamily"/>
</dbReference>
<dbReference type="EMBL" id="JAMQOS010000003">
    <property type="protein sequence ID" value="MDS0282764.1"/>
    <property type="molecule type" value="Genomic_DNA"/>
</dbReference>
<feature type="domain" description="Methyltransferase type 11" evidence="1">
    <location>
        <begin position="44"/>
        <end position="137"/>
    </location>
</feature>
<dbReference type="Pfam" id="PF08241">
    <property type="entry name" value="Methyltransf_11"/>
    <property type="match status" value="1"/>
</dbReference>
<dbReference type="GO" id="GO:0008168">
    <property type="term" value="F:methyltransferase activity"/>
    <property type="evidence" value="ECO:0007669"/>
    <property type="project" value="UniProtKB-KW"/>
</dbReference>
<keyword evidence="2" id="KW-0808">Transferase</keyword>
<protein>
    <submittedName>
        <fullName evidence="2">Methyltransferase domain-containing protein</fullName>
    </submittedName>
</protein>
<reference evidence="2 3" key="1">
    <citation type="submission" date="2022-06" db="EMBL/GenBank/DDBJ databases">
        <title>Halomicroarcula sp. a new haloarchaeum isolate from saline soil.</title>
        <authorList>
            <person name="Strakova D."/>
            <person name="Galisteo C."/>
            <person name="Sanchez-Porro C."/>
            <person name="Ventosa A."/>
        </authorList>
    </citation>
    <scope>NUCLEOTIDE SEQUENCE [LARGE SCALE GENOMIC DNA]</scope>
    <source>
        <strain evidence="2 3">S3CR25-11</strain>
    </source>
</reference>
<evidence type="ECO:0000313" key="2">
    <source>
        <dbReference type="EMBL" id="MDS0282764.1"/>
    </source>
</evidence>
<organism evidence="2 3">
    <name type="scientific">Haloarcula onubensis</name>
    <dbReference type="NCBI Taxonomy" id="2950539"/>
    <lineage>
        <taxon>Archaea</taxon>
        <taxon>Methanobacteriati</taxon>
        <taxon>Methanobacteriota</taxon>
        <taxon>Stenosarchaea group</taxon>
        <taxon>Halobacteria</taxon>
        <taxon>Halobacteriales</taxon>
        <taxon>Haloarculaceae</taxon>
        <taxon>Haloarcula</taxon>
    </lineage>
</organism>
<dbReference type="PANTHER" id="PTHR42912">
    <property type="entry name" value="METHYLTRANSFERASE"/>
    <property type="match status" value="1"/>
</dbReference>
<accession>A0ABU2FPT1</accession>
<gene>
    <name evidence="2" type="ORF">NDI86_11565</name>
</gene>